<evidence type="ECO:0000313" key="2">
    <source>
        <dbReference type="Proteomes" id="UP000609879"/>
    </source>
</evidence>
<protein>
    <submittedName>
        <fullName evidence="1">Uncharacterized protein</fullName>
    </submittedName>
</protein>
<sequence length="49" mass="5198">MADGNFAVVGTNRTDELRDQLPPDAGVAPYESIVVITRETLLAAANDLP</sequence>
<accession>A0ABQ3XXU9</accession>
<name>A0ABQ3XXU9_9ACTN</name>
<organism evidence="1 2">
    <name type="scientific">Paractinoplanes deccanensis</name>
    <dbReference type="NCBI Taxonomy" id="113561"/>
    <lineage>
        <taxon>Bacteria</taxon>
        <taxon>Bacillati</taxon>
        <taxon>Actinomycetota</taxon>
        <taxon>Actinomycetes</taxon>
        <taxon>Micromonosporales</taxon>
        <taxon>Micromonosporaceae</taxon>
        <taxon>Paractinoplanes</taxon>
    </lineage>
</organism>
<gene>
    <name evidence="1" type="ORF">Ade02nite_11710</name>
</gene>
<proteinExistence type="predicted"/>
<reference evidence="1 2" key="1">
    <citation type="submission" date="2021-01" db="EMBL/GenBank/DDBJ databases">
        <title>Whole genome shotgun sequence of Actinoplanes deccanensis NBRC 13994.</title>
        <authorList>
            <person name="Komaki H."/>
            <person name="Tamura T."/>
        </authorList>
    </citation>
    <scope>NUCLEOTIDE SEQUENCE [LARGE SCALE GENOMIC DNA]</scope>
    <source>
        <strain evidence="1 2">NBRC 13994</strain>
    </source>
</reference>
<comment type="caution">
    <text evidence="1">The sequence shown here is derived from an EMBL/GenBank/DDBJ whole genome shotgun (WGS) entry which is preliminary data.</text>
</comment>
<keyword evidence="2" id="KW-1185">Reference proteome</keyword>
<dbReference type="RefSeq" id="WP_203760477.1">
    <property type="nucleotide sequence ID" value="NZ_BAAABO010000025.1"/>
</dbReference>
<dbReference type="EMBL" id="BOMI01000017">
    <property type="protein sequence ID" value="GID72530.1"/>
    <property type="molecule type" value="Genomic_DNA"/>
</dbReference>
<evidence type="ECO:0000313" key="1">
    <source>
        <dbReference type="EMBL" id="GID72530.1"/>
    </source>
</evidence>
<dbReference type="Proteomes" id="UP000609879">
    <property type="component" value="Unassembled WGS sequence"/>
</dbReference>